<feature type="region of interest" description="Disordered" evidence="1">
    <location>
        <begin position="290"/>
        <end position="309"/>
    </location>
</feature>
<sequence length="338" mass="37637">MTTVPAGDMRAQSTSTLPGRPLTPPDFDSDCFSDGHSHARSSTSSTDRDRGSLPSEPAEATRRPKLASSVTEPAYANAVFRPVHNESAFEHGVESYPQAPMTPVRTPWSSGLLPKESIPHYPYTPDSIRSTKSHGIRPLSPLLPSMPWNTRNLCSSPMQDALLSCAMQLENLIQTREPTDEQMEYLVSKFEEMARFLSAPDAQSRQTDDHLFSEVEGPADATGLGIVSEETTSHHLDAHDLAMSQGYVLEVGRYIESVKTHVQDLAMRMDEVKQLNSIQLDIISDLRRELKNKSSQPKQDERSSETEEIIEKIPSQKISFWSAIGEALDTMGEMLHEW</sequence>
<reference evidence="2" key="1">
    <citation type="journal article" date="2020" name="Stud. Mycol.">
        <title>101 Dothideomycetes genomes: a test case for predicting lifestyles and emergence of pathogens.</title>
        <authorList>
            <person name="Haridas S."/>
            <person name="Albert R."/>
            <person name="Binder M."/>
            <person name="Bloem J."/>
            <person name="Labutti K."/>
            <person name="Salamov A."/>
            <person name="Andreopoulos B."/>
            <person name="Baker S."/>
            <person name="Barry K."/>
            <person name="Bills G."/>
            <person name="Bluhm B."/>
            <person name="Cannon C."/>
            <person name="Castanera R."/>
            <person name="Culley D."/>
            <person name="Daum C."/>
            <person name="Ezra D."/>
            <person name="Gonzalez J."/>
            <person name="Henrissat B."/>
            <person name="Kuo A."/>
            <person name="Liang C."/>
            <person name="Lipzen A."/>
            <person name="Lutzoni F."/>
            <person name="Magnuson J."/>
            <person name="Mondo S."/>
            <person name="Nolan M."/>
            <person name="Ohm R."/>
            <person name="Pangilinan J."/>
            <person name="Park H.-J."/>
            <person name="Ramirez L."/>
            <person name="Alfaro M."/>
            <person name="Sun H."/>
            <person name="Tritt A."/>
            <person name="Yoshinaga Y."/>
            <person name="Zwiers L.-H."/>
            <person name="Turgeon B."/>
            <person name="Goodwin S."/>
            <person name="Spatafora J."/>
            <person name="Crous P."/>
            <person name="Grigoriev I."/>
        </authorList>
    </citation>
    <scope>NUCLEOTIDE SEQUENCE</scope>
    <source>
        <strain evidence="2">CBS 107.79</strain>
    </source>
</reference>
<dbReference type="EMBL" id="ML976662">
    <property type="protein sequence ID" value="KAF1977668.1"/>
    <property type="molecule type" value="Genomic_DNA"/>
</dbReference>
<dbReference type="Proteomes" id="UP000800036">
    <property type="component" value="Unassembled WGS sequence"/>
</dbReference>
<evidence type="ECO:0000313" key="2">
    <source>
        <dbReference type="EMBL" id="KAF1977668.1"/>
    </source>
</evidence>
<name>A0A6A5VLU3_9PLEO</name>
<evidence type="ECO:0000256" key="1">
    <source>
        <dbReference type="SAM" id="MobiDB-lite"/>
    </source>
</evidence>
<evidence type="ECO:0000313" key="3">
    <source>
        <dbReference type="Proteomes" id="UP000800036"/>
    </source>
</evidence>
<accession>A0A6A5VLU3</accession>
<keyword evidence="3" id="KW-1185">Reference proteome</keyword>
<feature type="region of interest" description="Disordered" evidence="1">
    <location>
        <begin position="1"/>
        <end position="70"/>
    </location>
</feature>
<proteinExistence type="predicted"/>
<dbReference type="OrthoDB" id="3799016at2759"/>
<gene>
    <name evidence="2" type="ORF">BU23DRAFT_550349</name>
</gene>
<protein>
    <submittedName>
        <fullName evidence="2">Uncharacterized protein</fullName>
    </submittedName>
</protein>
<dbReference type="AlphaFoldDB" id="A0A6A5VLU3"/>
<organism evidence="2 3">
    <name type="scientific">Bimuria novae-zelandiae CBS 107.79</name>
    <dbReference type="NCBI Taxonomy" id="1447943"/>
    <lineage>
        <taxon>Eukaryota</taxon>
        <taxon>Fungi</taxon>
        <taxon>Dikarya</taxon>
        <taxon>Ascomycota</taxon>
        <taxon>Pezizomycotina</taxon>
        <taxon>Dothideomycetes</taxon>
        <taxon>Pleosporomycetidae</taxon>
        <taxon>Pleosporales</taxon>
        <taxon>Massarineae</taxon>
        <taxon>Didymosphaeriaceae</taxon>
        <taxon>Bimuria</taxon>
    </lineage>
</organism>